<name>A0ABV7F9C6_9BURK</name>
<comment type="caution">
    <text evidence="1">The sequence shown here is derived from an EMBL/GenBank/DDBJ whole genome shotgun (WGS) entry which is preliminary data.</text>
</comment>
<dbReference type="Proteomes" id="UP001595530">
    <property type="component" value="Unassembled WGS sequence"/>
</dbReference>
<accession>A0ABV7F9C6</accession>
<keyword evidence="2" id="KW-1185">Reference proteome</keyword>
<reference evidence="2" key="1">
    <citation type="journal article" date="2019" name="Int. J. Syst. Evol. Microbiol.">
        <title>The Global Catalogue of Microorganisms (GCM) 10K type strain sequencing project: providing services to taxonomists for standard genome sequencing and annotation.</title>
        <authorList>
            <consortium name="The Broad Institute Genomics Platform"/>
            <consortium name="The Broad Institute Genome Sequencing Center for Infectious Disease"/>
            <person name="Wu L."/>
            <person name="Ma J."/>
        </authorList>
    </citation>
    <scope>NUCLEOTIDE SEQUENCE [LARGE SCALE GENOMIC DNA]</scope>
    <source>
        <strain evidence="2">KCTC 42986</strain>
    </source>
</reference>
<dbReference type="RefSeq" id="WP_390332905.1">
    <property type="nucleotide sequence ID" value="NZ_JBHRTP010000085.1"/>
</dbReference>
<gene>
    <name evidence="1" type="ORF">ACFOFO_22390</name>
</gene>
<evidence type="ECO:0000313" key="1">
    <source>
        <dbReference type="EMBL" id="MFC3110668.1"/>
    </source>
</evidence>
<proteinExistence type="predicted"/>
<organism evidence="1 2">
    <name type="scientific">Undibacterium arcticum</name>
    <dbReference type="NCBI Taxonomy" id="1762892"/>
    <lineage>
        <taxon>Bacteria</taxon>
        <taxon>Pseudomonadati</taxon>
        <taxon>Pseudomonadota</taxon>
        <taxon>Betaproteobacteria</taxon>
        <taxon>Burkholderiales</taxon>
        <taxon>Oxalobacteraceae</taxon>
        <taxon>Undibacterium</taxon>
    </lineage>
</organism>
<protein>
    <submittedName>
        <fullName evidence="1">Uncharacterized protein</fullName>
    </submittedName>
</protein>
<sequence length="98" mass="10775">MQTHPLLHQMQLTFGIEGGEIYATLEWVLAHARRIGLTLLELKMPPRTPAGQHTAVAMHVAARQAEPLNLFVARLENGVDLTELRYTVASVATCTDGD</sequence>
<evidence type="ECO:0000313" key="2">
    <source>
        <dbReference type="Proteomes" id="UP001595530"/>
    </source>
</evidence>
<dbReference type="EMBL" id="JBHRTP010000085">
    <property type="protein sequence ID" value="MFC3110668.1"/>
    <property type="molecule type" value="Genomic_DNA"/>
</dbReference>